<comment type="subcellular location">
    <subcellularLocation>
        <location evidence="1 12">Endoplasmic reticulum membrane</location>
        <topology evidence="1 12">Multi-pass membrane protein</topology>
    </subcellularLocation>
</comment>
<gene>
    <name evidence="14" type="ORF">BSAL_71440</name>
</gene>
<dbReference type="Pfam" id="PF03901">
    <property type="entry name" value="Glyco_transf_22"/>
    <property type="match status" value="1"/>
</dbReference>
<comment type="similarity">
    <text evidence="3 12">Belongs to the glycosyltransferase 22 family.</text>
</comment>
<keyword evidence="7 12" id="KW-0256">Endoplasmic reticulum</keyword>
<dbReference type="InterPro" id="IPR005599">
    <property type="entry name" value="GPI_mannosylTrfase"/>
</dbReference>
<evidence type="ECO:0000256" key="4">
    <source>
        <dbReference type="ARBA" id="ARBA00022676"/>
    </source>
</evidence>
<dbReference type="VEuPathDB" id="TriTrypDB:BSAL_71440"/>
<feature type="transmembrane region" description="Helical" evidence="12">
    <location>
        <begin position="292"/>
        <end position="314"/>
    </location>
</feature>
<proteinExistence type="inferred from homology"/>
<keyword evidence="8 12" id="KW-1133">Transmembrane helix</keyword>
<feature type="compositionally biased region" description="Acidic residues" evidence="13">
    <location>
        <begin position="114"/>
        <end position="123"/>
    </location>
</feature>
<keyword evidence="9 12" id="KW-0472">Membrane</keyword>
<dbReference type="PANTHER" id="PTHR22760">
    <property type="entry name" value="GLYCOSYLTRANSFERASE"/>
    <property type="match status" value="1"/>
</dbReference>
<evidence type="ECO:0000256" key="5">
    <source>
        <dbReference type="ARBA" id="ARBA00022679"/>
    </source>
</evidence>
<sequence length="623" mass="68899">MQAIHDILFSPTLDGFDHLQFSGVVPRSFAGALVVSGIVAPLAAFFPRHGDDAVIIAHASRIVLGLLFVGSCWFAGRCLNDVVPTVIGWRTDGPAEEKKNVKASNATEEANSSDSDDSDEETEAERLRVVRTASRPTFSFPILTPCSWFLLIVSGVFHIVYYASRTLPNTFALILLNMALGYLVQPTKQYHGLAVLGATATIFRGDVFVLVAPLGLILAITGRIHLFRGLLVGAGSVLAALVLTSLLTRICGTVPIDSYLWQKPFCRFWPEGIVLLFNTVQNQSHLWGTQPWHWYLSYALPRCFLGVLPFVLWAVIAVAPLRHLSLATVTFIGLYSLLPHKEVRFVLIVFPWLIAPLAVMLARNARPAPPATAKNQSSGVERVWKHSQQTTREHLRAAGMVVYLLLHVAAAVGSAWISSHNYPGSTALSTVHRRLDHPNTTTATDMVYTAQPPSGGSDYAVAVVQLDAYAAMTGISRFSKKHYRPSVLVKAGVAVASKARRSSSSTAVSLPPRSSSSVLVGYNKNPKWFNRSREEPTAAAPSRPSQQQKRNDYHNGFSVMIRRAEETFLHTRSGVYVQRDTVDSMERFDFKKLRIATTRFLTIWEQPHWRKRQQQQQNGAKPQ</sequence>
<dbReference type="GO" id="GO:0005789">
    <property type="term" value="C:endoplasmic reticulum membrane"/>
    <property type="evidence" value="ECO:0007669"/>
    <property type="project" value="UniProtKB-SubCell"/>
</dbReference>
<feature type="transmembrane region" description="Helical" evidence="12">
    <location>
        <begin position="53"/>
        <end position="76"/>
    </location>
</feature>
<comment type="pathway">
    <text evidence="2">Protein modification; protein glycosylation.</text>
</comment>
<feature type="transmembrane region" description="Helical" evidence="12">
    <location>
        <begin position="190"/>
        <end position="218"/>
    </location>
</feature>
<keyword evidence="6 12" id="KW-0812">Transmembrane</keyword>
<reference evidence="15" key="1">
    <citation type="submission" date="2015-09" db="EMBL/GenBank/DDBJ databases">
        <authorList>
            <consortium name="Pathogen Informatics"/>
        </authorList>
    </citation>
    <scope>NUCLEOTIDE SEQUENCE [LARGE SCALE GENOMIC DNA]</scope>
    <source>
        <strain evidence="15">Lake Konstanz</strain>
    </source>
</reference>
<feature type="region of interest" description="Disordered" evidence="13">
    <location>
        <begin position="97"/>
        <end position="125"/>
    </location>
</feature>
<feature type="transmembrane region" description="Helical" evidence="12">
    <location>
        <begin position="395"/>
        <end position="417"/>
    </location>
</feature>
<evidence type="ECO:0000256" key="2">
    <source>
        <dbReference type="ARBA" id="ARBA00004922"/>
    </source>
</evidence>
<evidence type="ECO:0000256" key="8">
    <source>
        <dbReference type="ARBA" id="ARBA00022989"/>
    </source>
</evidence>
<evidence type="ECO:0000256" key="12">
    <source>
        <dbReference type="RuleBase" id="RU363075"/>
    </source>
</evidence>
<dbReference type="UniPathway" id="UPA00378"/>
<dbReference type="OMA" id="VGLACWD"/>
<evidence type="ECO:0000256" key="3">
    <source>
        <dbReference type="ARBA" id="ARBA00007063"/>
    </source>
</evidence>
<evidence type="ECO:0000313" key="14">
    <source>
        <dbReference type="EMBL" id="CUG05981.1"/>
    </source>
</evidence>
<dbReference type="OrthoDB" id="19039at2759"/>
<comment type="catalytic activity">
    <reaction evidence="11">
        <text>an alpha-D-Man-(1-&gt;2)-alpha-D-Man-(1-&gt;2)-alpha-D-Man-(1-&gt;3)-[alpha-D-Man-(1-&gt;2)-alpha-D-Man-(1-&gt;3)-alpha-D-Man-(1-&gt;6)]-beta-D-Man-(1-&gt;4)-beta-D-GlcNAc-(1-&gt;4)-alpha-D-GlcNAc-diphospho-di-trans,poly-cis-dolichol + a di-trans,poly-cis-dolichyl beta-D-mannosyl phosphate = an alpha-D-Man-(1-&gt;2)-alpha-D-Man-(1-&gt;2)-alpha-D-Man-(1-&gt;3)-[alpha-D-Man-(1-&gt;2)-alpha-D-Man-(1-&gt;3)-[alpha-D-Man-(1-&gt;6)]-alpha-D-Man-(1-&gt;6)]-beta-D-Man-(1-&gt;4)-beta-D-GlcNAc-(1-&gt;4)-alpha-D-GlcNAc-diphospho-di-trans,poly-cis-dolichol + a di-trans,poly-cis-dolichyl phosphate + H(+)</text>
        <dbReference type="Rhea" id="RHEA:29535"/>
        <dbReference type="Rhea" id="RHEA-COMP:19498"/>
        <dbReference type="Rhea" id="RHEA-COMP:19501"/>
        <dbReference type="Rhea" id="RHEA-COMP:19518"/>
        <dbReference type="Rhea" id="RHEA-COMP:19519"/>
        <dbReference type="ChEBI" id="CHEBI:15378"/>
        <dbReference type="ChEBI" id="CHEBI:57683"/>
        <dbReference type="ChEBI" id="CHEBI:58211"/>
        <dbReference type="ChEBI" id="CHEBI:132517"/>
        <dbReference type="ChEBI" id="CHEBI:132519"/>
        <dbReference type="EC" id="2.4.1.260"/>
    </reaction>
    <physiologicalReaction direction="left-to-right" evidence="11">
        <dbReference type="Rhea" id="RHEA:29536"/>
    </physiologicalReaction>
</comment>
<evidence type="ECO:0000313" key="15">
    <source>
        <dbReference type="Proteomes" id="UP000051952"/>
    </source>
</evidence>
<organism evidence="14 15">
    <name type="scientific">Bodo saltans</name>
    <name type="common">Flagellated protozoan</name>
    <dbReference type="NCBI Taxonomy" id="75058"/>
    <lineage>
        <taxon>Eukaryota</taxon>
        <taxon>Discoba</taxon>
        <taxon>Euglenozoa</taxon>
        <taxon>Kinetoplastea</taxon>
        <taxon>Metakinetoplastina</taxon>
        <taxon>Eubodonida</taxon>
        <taxon>Bodonidae</taxon>
        <taxon>Bodo</taxon>
    </lineage>
</organism>
<feature type="transmembrane region" description="Helical" evidence="12">
    <location>
        <begin position="28"/>
        <end position="46"/>
    </location>
</feature>
<evidence type="ECO:0000256" key="13">
    <source>
        <dbReference type="SAM" id="MobiDB-lite"/>
    </source>
</evidence>
<dbReference type="Proteomes" id="UP000051952">
    <property type="component" value="Unassembled WGS sequence"/>
</dbReference>
<feature type="transmembrane region" description="Helical" evidence="12">
    <location>
        <begin position="230"/>
        <end position="250"/>
    </location>
</feature>
<dbReference type="AlphaFoldDB" id="A0A0S4J289"/>
<dbReference type="GO" id="GO:0006487">
    <property type="term" value="P:protein N-linked glycosylation"/>
    <property type="evidence" value="ECO:0007669"/>
    <property type="project" value="TreeGrafter"/>
</dbReference>
<comment type="function">
    <text evidence="10">Mannosyltransferase that operates in the biosynthetic pathway of dolichol-linked oligosaccharides, the glycan precursors employed in protein asparagine (N)-glycosylation. The assembly of dolichol-linked oligosaccharides begins on the cytosolic side of the endoplasmic reticulum membrane and finishes in its lumen. The sequential addition of sugars to dolichol pyrophosphate produces dolichol-linked oligosaccharides containing fourteen sugars, including two GlcNAcs, nine mannoses and three glucoses. Once assembled, the oligosaccharide is transferred from the lipid to nascent proteins by oligosaccharyltransferases. In the lumen of the endoplasmic reticulum, adds the eighth mannose residue in an alpha-1,6 linkage onto Man(7)GlcNAc(2)-PP-dolichol to produce Man(8)GlcNAc(2)-PP-dolichol.</text>
</comment>
<feature type="transmembrane region" description="Helical" evidence="12">
    <location>
        <begin position="344"/>
        <end position="362"/>
    </location>
</feature>
<evidence type="ECO:0000256" key="6">
    <source>
        <dbReference type="ARBA" id="ARBA00022692"/>
    </source>
</evidence>
<evidence type="ECO:0000256" key="10">
    <source>
        <dbReference type="ARBA" id="ARBA00044721"/>
    </source>
</evidence>
<feature type="transmembrane region" description="Helical" evidence="12">
    <location>
        <begin position="321"/>
        <end position="338"/>
    </location>
</feature>
<accession>A0A0S4J289</accession>
<keyword evidence="4 12" id="KW-0328">Glycosyltransferase</keyword>
<evidence type="ECO:0000256" key="7">
    <source>
        <dbReference type="ARBA" id="ARBA00022824"/>
    </source>
</evidence>
<evidence type="ECO:0000256" key="9">
    <source>
        <dbReference type="ARBA" id="ARBA00023136"/>
    </source>
</evidence>
<feature type="transmembrane region" description="Helical" evidence="12">
    <location>
        <begin position="167"/>
        <end position="184"/>
    </location>
</feature>
<keyword evidence="15" id="KW-1185">Reference proteome</keyword>
<name>A0A0S4J289_BODSA</name>
<feature type="region of interest" description="Disordered" evidence="13">
    <location>
        <begin position="528"/>
        <end position="552"/>
    </location>
</feature>
<dbReference type="EMBL" id="CYKH01000550">
    <property type="protein sequence ID" value="CUG05981.1"/>
    <property type="molecule type" value="Genomic_DNA"/>
</dbReference>
<dbReference type="GO" id="GO:0052917">
    <property type="term" value="F:dol-P-Man:Man(7)GlcNAc(2)-PP-Dol alpha-1,6-mannosyltransferase activity"/>
    <property type="evidence" value="ECO:0007669"/>
    <property type="project" value="UniProtKB-EC"/>
</dbReference>
<evidence type="ECO:0000256" key="11">
    <source>
        <dbReference type="ARBA" id="ARBA00048899"/>
    </source>
</evidence>
<protein>
    <recommendedName>
        <fullName evidence="12">Mannosyltransferase</fullName>
        <ecNumber evidence="12">2.4.1.-</ecNumber>
    </recommendedName>
</protein>
<evidence type="ECO:0000256" key="1">
    <source>
        <dbReference type="ARBA" id="ARBA00004477"/>
    </source>
</evidence>
<keyword evidence="5 14" id="KW-0808">Transferase</keyword>
<dbReference type="PANTHER" id="PTHR22760:SF1">
    <property type="entry name" value="DOL-P-MAN:MAN(7)GLCNAC(2)-PP-DOL ALPHA-1,6-MANNOSYLTRANSFERASE"/>
    <property type="match status" value="1"/>
</dbReference>
<feature type="transmembrane region" description="Helical" evidence="12">
    <location>
        <begin position="138"/>
        <end position="160"/>
    </location>
</feature>
<dbReference type="EC" id="2.4.1.-" evidence="12"/>